<organism evidence="2 3">
    <name type="scientific">Flavobacterium stagni</name>
    <dbReference type="NCBI Taxonomy" id="2506421"/>
    <lineage>
        <taxon>Bacteria</taxon>
        <taxon>Pseudomonadati</taxon>
        <taxon>Bacteroidota</taxon>
        <taxon>Flavobacteriia</taxon>
        <taxon>Flavobacteriales</taxon>
        <taxon>Flavobacteriaceae</taxon>
        <taxon>Flavobacterium</taxon>
    </lineage>
</organism>
<gene>
    <name evidence="2" type="ORF">EQG61_07655</name>
</gene>
<keyword evidence="1" id="KW-0732">Signal</keyword>
<dbReference type="OrthoDB" id="1361650at2"/>
<name>A0A4Q1K8D9_9FLAO</name>
<dbReference type="EMBL" id="SBKN01000004">
    <property type="protein sequence ID" value="RXR22451.1"/>
    <property type="molecule type" value="Genomic_DNA"/>
</dbReference>
<dbReference type="RefSeq" id="WP_129461338.1">
    <property type="nucleotide sequence ID" value="NZ_SBKN01000004.1"/>
</dbReference>
<evidence type="ECO:0000256" key="1">
    <source>
        <dbReference type="SAM" id="SignalP"/>
    </source>
</evidence>
<evidence type="ECO:0000313" key="3">
    <source>
        <dbReference type="Proteomes" id="UP000289857"/>
    </source>
</evidence>
<dbReference type="Proteomes" id="UP000289857">
    <property type="component" value="Unassembled WGS sequence"/>
</dbReference>
<evidence type="ECO:0000313" key="2">
    <source>
        <dbReference type="EMBL" id="RXR22451.1"/>
    </source>
</evidence>
<reference evidence="3" key="1">
    <citation type="submission" date="2019-01" db="EMBL/GenBank/DDBJ databases">
        <title>Cytophagaceae bacterium strain CAR-16.</title>
        <authorList>
            <person name="Chen W.-M."/>
        </authorList>
    </citation>
    <scope>NUCLEOTIDE SEQUENCE [LARGE SCALE GENOMIC DNA]</scope>
    <source>
        <strain evidence="3">WWJ-16</strain>
    </source>
</reference>
<proteinExistence type="predicted"/>
<comment type="caution">
    <text evidence="2">The sequence shown here is derived from an EMBL/GenBank/DDBJ whole genome shotgun (WGS) entry which is preliminary data.</text>
</comment>
<accession>A0A4Q1K8D9</accession>
<feature type="signal peptide" evidence="1">
    <location>
        <begin position="1"/>
        <end position="17"/>
    </location>
</feature>
<sequence>MRQLAFLIVLVSLYGNAQNQVTVPYNYGKNGMEYIVKYKSGMTIIVSTFNSRPDLIEPISIAMFDYYKENKPKSGTRIQLRTSGALVNGTCKITCIEQLTSIEFHYESVERDNGITEVYVNPGKSTPTLSQTAIAVEE</sequence>
<dbReference type="AlphaFoldDB" id="A0A4Q1K8D9"/>
<protein>
    <submittedName>
        <fullName evidence="2">Uncharacterized protein</fullName>
    </submittedName>
</protein>
<keyword evidence="3" id="KW-1185">Reference proteome</keyword>
<feature type="chain" id="PRO_5020616824" evidence="1">
    <location>
        <begin position="18"/>
        <end position="138"/>
    </location>
</feature>